<reference evidence="3 4" key="1">
    <citation type="submission" date="2018-12" db="EMBL/GenBank/DDBJ databases">
        <title>The Draft Genome Sequence of the Soil Bacterium Pedobacter tournemirensis R1.</title>
        <authorList>
            <person name="He J."/>
        </authorList>
    </citation>
    <scope>NUCLEOTIDE SEQUENCE [LARGE SCALE GENOMIC DNA]</scope>
    <source>
        <strain evidence="3 4">R1</strain>
    </source>
</reference>
<dbReference type="RefSeq" id="WP_128767921.1">
    <property type="nucleotide sequence ID" value="NZ_RXOC01000002.1"/>
</dbReference>
<keyword evidence="1" id="KW-1133">Transmembrane helix</keyword>
<evidence type="ECO:0000313" key="3">
    <source>
        <dbReference type="EMBL" id="RXF71674.1"/>
    </source>
</evidence>
<evidence type="ECO:0000256" key="1">
    <source>
        <dbReference type="SAM" id="Phobius"/>
    </source>
</evidence>
<protein>
    <recommendedName>
        <fullName evidence="2">LiaF transmembrane domain-containing protein</fullName>
    </recommendedName>
</protein>
<dbReference type="InterPro" id="IPR054331">
    <property type="entry name" value="LiaF_TM"/>
</dbReference>
<keyword evidence="1" id="KW-0812">Transmembrane</keyword>
<gene>
    <name evidence="3" type="ORF">EKH83_03020</name>
</gene>
<dbReference type="EMBL" id="RXOC01000002">
    <property type="protein sequence ID" value="RXF71674.1"/>
    <property type="molecule type" value="Genomic_DNA"/>
</dbReference>
<proteinExistence type="predicted"/>
<evidence type="ECO:0000313" key="4">
    <source>
        <dbReference type="Proteomes" id="UP000290848"/>
    </source>
</evidence>
<feature type="transmembrane region" description="Helical" evidence="1">
    <location>
        <begin position="67"/>
        <end position="84"/>
    </location>
</feature>
<comment type="caution">
    <text evidence="3">The sequence shown here is derived from an EMBL/GenBank/DDBJ whole genome shotgun (WGS) entry which is preliminary data.</text>
</comment>
<feature type="transmembrane region" description="Helical" evidence="1">
    <location>
        <begin position="90"/>
        <end position="107"/>
    </location>
</feature>
<name>A0A4Q0MEK4_9SPHI</name>
<dbReference type="AlphaFoldDB" id="A0A4Q0MEK4"/>
<keyword evidence="1" id="KW-0472">Membrane</keyword>
<feature type="domain" description="LiaF transmembrane" evidence="2">
    <location>
        <begin position="17"/>
        <end position="110"/>
    </location>
</feature>
<sequence>MKSENNIQTPRQGKATTGIIFLLLGVFMLAKTTGLAADIPDWIISWPMLLIIIGVLSGINHQFRRPGAYFMIAIGGVFLAERIIPGVQSHDLIFPVILLALGLHLIFSKKLCNKAAVHS</sequence>
<feature type="transmembrane region" description="Helical" evidence="1">
    <location>
        <begin position="42"/>
        <end position="60"/>
    </location>
</feature>
<organism evidence="3 4">
    <name type="scientific">Arcticibacter tournemirensis</name>
    <dbReference type="NCBI Taxonomy" id="699437"/>
    <lineage>
        <taxon>Bacteria</taxon>
        <taxon>Pseudomonadati</taxon>
        <taxon>Bacteroidota</taxon>
        <taxon>Sphingobacteriia</taxon>
        <taxon>Sphingobacteriales</taxon>
        <taxon>Sphingobacteriaceae</taxon>
        <taxon>Arcticibacter</taxon>
    </lineage>
</organism>
<dbReference type="Proteomes" id="UP000290848">
    <property type="component" value="Unassembled WGS sequence"/>
</dbReference>
<evidence type="ECO:0000259" key="2">
    <source>
        <dbReference type="Pfam" id="PF22570"/>
    </source>
</evidence>
<dbReference type="Pfam" id="PF22570">
    <property type="entry name" value="LiaF-TM"/>
    <property type="match status" value="1"/>
</dbReference>
<accession>A0A4Q0MEK4</accession>